<comment type="caution">
    <text evidence="6">The sequence shown here is derived from an EMBL/GenBank/DDBJ whole genome shotgun (WGS) entry which is preliminary data.</text>
</comment>
<reference evidence="6" key="1">
    <citation type="submission" date="2022-02" db="EMBL/GenBank/DDBJ databases">
        <authorList>
            <person name="Henning P.M."/>
            <person name="McCubbin A.G."/>
            <person name="Shore J.S."/>
        </authorList>
    </citation>
    <scope>NUCLEOTIDE SEQUENCE</scope>
    <source>
        <strain evidence="6">F60SS</strain>
        <tissue evidence="6">Leaves</tissue>
    </source>
</reference>
<dbReference type="InterPro" id="IPR046955">
    <property type="entry name" value="PHR1-like"/>
</dbReference>
<comment type="subcellular location">
    <subcellularLocation>
        <location evidence="1">Nucleus</location>
    </subcellularLocation>
</comment>
<protein>
    <recommendedName>
        <fullName evidence="8">HTH myb-type domain-containing protein</fullName>
    </recommendedName>
</protein>
<evidence type="ECO:0000313" key="6">
    <source>
        <dbReference type="EMBL" id="KAJ4845432.1"/>
    </source>
</evidence>
<keyword evidence="3" id="KW-0804">Transcription</keyword>
<dbReference type="GO" id="GO:0005634">
    <property type="term" value="C:nucleus"/>
    <property type="evidence" value="ECO:0007669"/>
    <property type="project" value="UniProtKB-SubCell"/>
</dbReference>
<evidence type="ECO:0000256" key="5">
    <source>
        <dbReference type="SAM" id="SignalP"/>
    </source>
</evidence>
<evidence type="ECO:0000256" key="2">
    <source>
        <dbReference type="ARBA" id="ARBA00023015"/>
    </source>
</evidence>
<dbReference type="GO" id="GO:0003700">
    <property type="term" value="F:DNA-binding transcription factor activity"/>
    <property type="evidence" value="ECO:0007669"/>
    <property type="project" value="InterPro"/>
</dbReference>
<evidence type="ECO:0000256" key="4">
    <source>
        <dbReference type="ARBA" id="ARBA00023242"/>
    </source>
</evidence>
<dbReference type="Gene3D" id="1.10.10.60">
    <property type="entry name" value="Homeodomain-like"/>
    <property type="match status" value="1"/>
</dbReference>
<dbReference type="EMBL" id="JAKUCV010001675">
    <property type="protein sequence ID" value="KAJ4845432.1"/>
    <property type="molecule type" value="Genomic_DNA"/>
</dbReference>
<dbReference type="OrthoDB" id="852197at2759"/>
<feature type="chain" id="PRO_5040397539" description="HTH myb-type domain-containing protein" evidence="5">
    <location>
        <begin position="17"/>
        <end position="275"/>
    </location>
</feature>
<keyword evidence="7" id="KW-1185">Reference proteome</keyword>
<evidence type="ECO:0000256" key="1">
    <source>
        <dbReference type="ARBA" id="ARBA00004123"/>
    </source>
</evidence>
<keyword evidence="5" id="KW-0732">Signal</keyword>
<feature type="signal peptide" evidence="5">
    <location>
        <begin position="1"/>
        <end position="16"/>
    </location>
</feature>
<organism evidence="6 7">
    <name type="scientific">Turnera subulata</name>
    <dbReference type="NCBI Taxonomy" id="218843"/>
    <lineage>
        <taxon>Eukaryota</taxon>
        <taxon>Viridiplantae</taxon>
        <taxon>Streptophyta</taxon>
        <taxon>Embryophyta</taxon>
        <taxon>Tracheophyta</taxon>
        <taxon>Spermatophyta</taxon>
        <taxon>Magnoliopsida</taxon>
        <taxon>eudicotyledons</taxon>
        <taxon>Gunneridae</taxon>
        <taxon>Pentapetalae</taxon>
        <taxon>rosids</taxon>
        <taxon>fabids</taxon>
        <taxon>Malpighiales</taxon>
        <taxon>Passifloraceae</taxon>
        <taxon>Turnera</taxon>
    </lineage>
</organism>
<accession>A0A9Q0JLK1</accession>
<evidence type="ECO:0000313" key="7">
    <source>
        <dbReference type="Proteomes" id="UP001141552"/>
    </source>
</evidence>
<dbReference type="InterPro" id="IPR006447">
    <property type="entry name" value="Myb_dom_plants"/>
</dbReference>
<dbReference type="PANTHER" id="PTHR31499:SF40">
    <property type="entry name" value="DNA-DIRECTED RNA POLYMERASE II SUBUNIT RPB1-LIKE"/>
    <property type="match status" value="1"/>
</dbReference>
<keyword evidence="4" id="KW-0539">Nucleus</keyword>
<reference evidence="6" key="2">
    <citation type="journal article" date="2023" name="Plants (Basel)">
        <title>Annotation of the Turnera subulata (Passifloraceae) Draft Genome Reveals the S-Locus Evolved after the Divergence of Turneroideae from Passifloroideae in a Stepwise Manner.</title>
        <authorList>
            <person name="Henning P.M."/>
            <person name="Roalson E.H."/>
            <person name="Mir W."/>
            <person name="McCubbin A.G."/>
            <person name="Shore J.S."/>
        </authorList>
    </citation>
    <scope>NUCLEOTIDE SEQUENCE</scope>
    <source>
        <strain evidence="6">F60SS</strain>
    </source>
</reference>
<name>A0A9Q0JLK1_9ROSI</name>
<dbReference type="Proteomes" id="UP001141552">
    <property type="component" value="Unassembled WGS sequence"/>
</dbReference>
<dbReference type="AlphaFoldDB" id="A0A9Q0JLK1"/>
<dbReference type="InterPro" id="IPR009057">
    <property type="entry name" value="Homeodomain-like_sf"/>
</dbReference>
<gene>
    <name evidence="6" type="ORF">Tsubulata_025383</name>
</gene>
<dbReference type="GO" id="GO:0003677">
    <property type="term" value="F:DNA binding"/>
    <property type="evidence" value="ECO:0007669"/>
    <property type="project" value="InterPro"/>
</dbReference>
<evidence type="ECO:0000256" key="3">
    <source>
        <dbReference type="ARBA" id="ARBA00023163"/>
    </source>
</evidence>
<dbReference type="SUPFAM" id="SSF46689">
    <property type="entry name" value="Homeodomain-like"/>
    <property type="match status" value="1"/>
</dbReference>
<keyword evidence="2" id="KW-0805">Transcription regulation</keyword>
<sequence>MVITAWLLCDLVTLTAWEEATPRAVLEEMDIDGLNLYHVKSHLQKYRQGRYTVREWTETSKNGPQVPVEQKAQAVRRVHHAFMTNSDDFVFCYGPAICSRPRPKARREVQGSLYLQMQAQSAYQSLMRVRNSYLDTMIDNACQAFTDAYLEGGPPANNESYWGQDYRCVGTVDLIPTSYPDEFITPNACIPMEGIQYQTAGEQQPKGFQAPIAAPAVEGSFFSVQQSATGFHGVEGFPNHSGQESMIGWASDEEPLESYFDWNDDNPSAQLIIYS</sequence>
<evidence type="ECO:0008006" key="8">
    <source>
        <dbReference type="Google" id="ProtNLM"/>
    </source>
</evidence>
<dbReference type="PANTHER" id="PTHR31499">
    <property type="entry name" value="MYB FAMILY TRANSCRIPTION FACTOR PHL11"/>
    <property type="match status" value="1"/>
</dbReference>
<dbReference type="NCBIfam" id="TIGR01557">
    <property type="entry name" value="myb_SHAQKYF"/>
    <property type="match status" value="1"/>
</dbReference>
<proteinExistence type="predicted"/>